<dbReference type="AlphaFoldDB" id="A0ABD0VJ76"/>
<feature type="compositionally biased region" description="Pro residues" evidence="1">
    <location>
        <begin position="116"/>
        <end position="131"/>
    </location>
</feature>
<keyword evidence="3" id="KW-1185">Reference proteome</keyword>
<evidence type="ECO:0000313" key="3">
    <source>
        <dbReference type="Proteomes" id="UP001552299"/>
    </source>
</evidence>
<evidence type="ECO:0000313" key="2">
    <source>
        <dbReference type="EMBL" id="KAL0924828.1"/>
    </source>
</evidence>
<evidence type="ECO:0000256" key="1">
    <source>
        <dbReference type="SAM" id="MobiDB-lite"/>
    </source>
</evidence>
<dbReference type="Proteomes" id="UP001552299">
    <property type="component" value="Unassembled WGS sequence"/>
</dbReference>
<organism evidence="2 3">
    <name type="scientific">Dendrobium thyrsiflorum</name>
    <name type="common">Pinecone-like raceme dendrobium</name>
    <name type="synonym">Orchid</name>
    <dbReference type="NCBI Taxonomy" id="117978"/>
    <lineage>
        <taxon>Eukaryota</taxon>
        <taxon>Viridiplantae</taxon>
        <taxon>Streptophyta</taxon>
        <taxon>Embryophyta</taxon>
        <taxon>Tracheophyta</taxon>
        <taxon>Spermatophyta</taxon>
        <taxon>Magnoliopsida</taxon>
        <taxon>Liliopsida</taxon>
        <taxon>Asparagales</taxon>
        <taxon>Orchidaceae</taxon>
        <taxon>Epidendroideae</taxon>
        <taxon>Malaxideae</taxon>
        <taxon>Dendrobiinae</taxon>
        <taxon>Dendrobium</taxon>
    </lineage>
</organism>
<feature type="region of interest" description="Disordered" evidence="1">
    <location>
        <begin position="79"/>
        <end position="131"/>
    </location>
</feature>
<protein>
    <submittedName>
        <fullName evidence="2">Uncharacterized protein</fullName>
    </submittedName>
</protein>
<feature type="compositionally biased region" description="Low complexity" evidence="1">
    <location>
        <begin position="93"/>
        <end position="104"/>
    </location>
</feature>
<gene>
    <name evidence="2" type="ORF">M5K25_005686</name>
</gene>
<sequence length="131" mass="14524">MRGPSCAVPTFQISAHNIRKVLGCNPHPPKHPNSHRSSVSSIFWVLREFGEAQRNTQQLPSGALGFPFYLQIPLLPPLHRQPLSSPTRRQALSFSPFHPSNHPSQSHRRLAKPHPTVGPPSPPLKLPATHP</sequence>
<proteinExistence type="predicted"/>
<feature type="compositionally biased region" description="Polar residues" evidence="1">
    <location>
        <begin position="82"/>
        <end position="92"/>
    </location>
</feature>
<dbReference type="EMBL" id="JANQDX010000005">
    <property type="protein sequence ID" value="KAL0924828.1"/>
    <property type="molecule type" value="Genomic_DNA"/>
</dbReference>
<reference evidence="2 3" key="1">
    <citation type="journal article" date="2024" name="Plant Biotechnol. J.">
        <title>Dendrobium thyrsiflorum genome and its molecular insights into genes involved in important horticultural traits.</title>
        <authorList>
            <person name="Chen B."/>
            <person name="Wang J.Y."/>
            <person name="Zheng P.J."/>
            <person name="Li K.L."/>
            <person name="Liang Y.M."/>
            <person name="Chen X.F."/>
            <person name="Zhang C."/>
            <person name="Zhao X."/>
            <person name="He X."/>
            <person name="Zhang G.Q."/>
            <person name="Liu Z.J."/>
            <person name="Xu Q."/>
        </authorList>
    </citation>
    <scope>NUCLEOTIDE SEQUENCE [LARGE SCALE GENOMIC DNA]</scope>
    <source>
        <strain evidence="2">GZMU011</strain>
    </source>
</reference>
<accession>A0ABD0VJ76</accession>
<name>A0ABD0VJ76_DENTH</name>
<comment type="caution">
    <text evidence="2">The sequence shown here is derived from an EMBL/GenBank/DDBJ whole genome shotgun (WGS) entry which is preliminary data.</text>
</comment>